<dbReference type="RefSeq" id="WP_184897637.1">
    <property type="nucleotide sequence ID" value="NZ_JACHMX010000001.1"/>
</dbReference>
<sequence>MRLKTEFHWQGDHVLEDFTRGAEKGVKLAAEHVRSVAVNRAPKDTGALRNTGTATTDGLNGAVSFDTEYAVRQHEETTWHHEDGEAKYLETALDDEIDVARQIIAAQIRKATRS</sequence>
<organism evidence="1 2">
    <name type="scientific">Amycolatopsis umgeniensis</name>
    <dbReference type="NCBI Taxonomy" id="336628"/>
    <lineage>
        <taxon>Bacteria</taxon>
        <taxon>Bacillati</taxon>
        <taxon>Actinomycetota</taxon>
        <taxon>Actinomycetes</taxon>
        <taxon>Pseudonocardiales</taxon>
        <taxon>Pseudonocardiaceae</taxon>
        <taxon>Amycolatopsis</taxon>
    </lineage>
</organism>
<dbReference type="AlphaFoldDB" id="A0A841B1J1"/>
<evidence type="ECO:0000313" key="1">
    <source>
        <dbReference type="EMBL" id="MBB5853976.1"/>
    </source>
</evidence>
<comment type="caution">
    <text evidence="1">The sequence shown here is derived from an EMBL/GenBank/DDBJ whole genome shotgun (WGS) entry which is preliminary data.</text>
</comment>
<keyword evidence="2" id="KW-1185">Reference proteome</keyword>
<protein>
    <submittedName>
        <fullName evidence="1">Uncharacterized protein</fullName>
    </submittedName>
</protein>
<evidence type="ECO:0000313" key="2">
    <source>
        <dbReference type="Proteomes" id="UP000580861"/>
    </source>
</evidence>
<dbReference type="Proteomes" id="UP000580861">
    <property type="component" value="Unassembled WGS sequence"/>
</dbReference>
<gene>
    <name evidence="1" type="ORF">HDA45_004063</name>
</gene>
<dbReference type="EMBL" id="JACHMX010000001">
    <property type="protein sequence ID" value="MBB5853976.1"/>
    <property type="molecule type" value="Genomic_DNA"/>
</dbReference>
<name>A0A841B1J1_9PSEU</name>
<reference evidence="1 2" key="1">
    <citation type="submission" date="2020-08" db="EMBL/GenBank/DDBJ databases">
        <title>Sequencing the genomes of 1000 actinobacteria strains.</title>
        <authorList>
            <person name="Klenk H.-P."/>
        </authorList>
    </citation>
    <scope>NUCLEOTIDE SEQUENCE [LARGE SCALE GENOMIC DNA]</scope>
    <source>
        <strain evidence="1 2">DSM 45272</strain>
    </source>
</reference>
<proteinExistence type="predicted"/>
<accession>A0A841B1J1</accession>